<evidence type="ECO:0000313" key="3">
    <source>
        <dbReference type="Proteomes" id="UP000008144"/>
    </source>
</evidence>
<dbReference type="SMART" id="SM00034">
    <property type="entry name" value="CLECT"/>
    <property type="match status" value="1"/>
</dbReference>
<dbReference type="InterPro" id="IPR050801">
    <property type="entry name" value="Ca-Dep_Lectins_ImmuneDev"/>
</dbReference>
<dbReference type="GeneTree" id="ENSGT00940000167355"/>
<dbReference type="SUPFAM" id="SSF56436">
    <property type="entry name" value="C-type lectin-like"/>
    <property type="match status" value="1"/>
</dbReference>
<dbReference type="Ensembl" id="ENSCINT00000020030.3">
    <property type="protein sequence ID" value="ENSCINP00000020030.3"/>
    <property type="gene ID" value="ENSCING00000009910.3"/>
</dbReference>
<organism evidence="2 3">
    <name type="scientific">Ciona intestinalis</name>
    <name type="common">Transparent sea squirt</name>
    <name type="synonym">Ascidia intestinalis</name>
    <dbReference type="NCBI Taxonomy" id="7719"/>
    <lineage>
        <taxon>Eukaryota</taxon>
        <taxon>Metazoa</taxon>
        <taxon>Chordata</taxon>
        <taxon>Tunicata</taxon>
        <taxon>Ascidiacea</taxon>
        <taxon>Phlebobranchia</taxon>
        <taxon>Cionidae</taxon>
        <taxon>Ciona</taxon>
    </lineage>
</organism>
<reference evidence="2" key="2">
    <citation type="journal article" date="2008" name="Genome Biol.">
        <title>Improved genome assembly and evidence-based global gene model set for the chordate Ciona intestinalis: new insight into intron and operon populations.</title>
        <authorList>
            <person name="Satou Y."/>
            <person name="Mineta K."/>
            <person name="Ogasawara M."/>
            <person name="Sasakura Y."/>
            <person name="Shoguchi E."/>
            <person name="Ueno K."/>
            <person name="Yamada L."/>
            <person name="Matsumoto J."/>
            <person name="Wasserscheid J."/>
            <person name="Dewar K."/>
            <person name="Wiley G.B."/>
            <person name="Macmil S.L."/>
            <person name="Roe B.A."/>
            <person name="Zeller R.W."/>
            <person name="Hastings K.E."/>
            <person name="Lemaire P."/>
            <person name="Lindquist E."/>
            <person name="Endo T."/>
            <person name="Hotta K."/>
            <person name="Inaba K."/>
        </authorList>
    </citation>
    <scope>NUCLEOTIDE SEQUENCE [LARGE SCALE GENOMIC DNA]</scope>
    <source>
        <strain evidence="2">wild type</strain>
    </source>
</reference>
<sequence>MAQTGIKEINGRPWLSVGNGYLYRTIPARNYHAANTTCRAIGGRLAVVAPRNEHTMRTITTHPLIRTVSSHNWIGLNDIEQENTWVWENGERLLSRDAHWNSGEPTNSEGREDCVVAFSTGGWNDVPCDINATPLCEMSIFDT</sequence>
<protein>
    <recommendedName>
        <fullName evidence="1">C-type lectin domain-containing protein</fullName>
    </recommendedName>
</protein>
<dbReference type="FunCoup" id="F6RAF6">
    <property type="interactions" value="1"/>
</dbReference>
<feature type="domain" description="C-type lectin" evidence="1">
    <location>
        <begin position="21"/>
        <end position="137"/>
    </location>
</feature>
<reference evidence="3" key="1">
    <citation type="journal article" date="2002" name="Science">
        <title>The draft genome of Ciona intestinalis: insights into chordate and vertebrate origins.</title>
        <authorList>
            <person name="Dehal P."/>
            <person name="Satou Y."/>
            <person name="Campbell R.K."/>
            <person name="Chapman J."/>
            <person name="Degnan B."/>
            <person name="De Tomaso A."/>
            <person name="Davidson B."/>
            <person name="Di Gregorio A."/>
            <person name="Gelpke M."/>
            <person name="Goodstein D.M."/>
            <person name="Harafuji N."/>
            <person name="Hastings K.E."/>
            <person name="Ho I."/>
            <person name="Hotta K."/>
            <person name="Huang W."/>
            <person name="Kawashima T."/>
            <person name="Lemaire P."/>
            <person name="Martinez D."/>
            <person name="Meinertzhagen I.A."/>
            <person name="Necula S."/>
            <person name="Nonaka M."/>
            <person name="Putnam N."/>
            <person name="Rash S."/>
            <person name="Saiga H."/>
            <person name="Satake M."/>
            <person name="Terry A."/>
            <person name="Yamada L."/>
            <person name="Wang H.G."/>
            <person name="Awazu S."/>
            <person name="Azumi K."/>
            <person name="Boore J."/>
            <person name="Branno M."/>
            <person name="Chin-Bow S."/>
            <person name="DeSantis R."/>
            <person name="Doyle S."/>
            <person name="Francino P."/>
            <person name="Keys D.N."/>
            <person name="Haga S."/>
            <person name="Hayashi H."/>
            <person name="Hino K."/>
            <person name="Imai K.S."/>
            <person name="Inaba K."/>
            <person name="Kano S."/>
            <person name="Kobayashi K."/>
            <person name="Kobayashi M."/>
            <person name="Lee B.I."/>
            <person name="Makabe K.W."/>
            <person name="Manohar C."/>
            <person name="Matassi G."/>
            <person name="Medina M."/>
            <person name="Mochizuki Y."/>
            <person name="Mount S."/>
            <person name="Morishita T."/>
            <person name="Miura S."/>
            <person name="Nakayama A."/>
            <person name="Nishizaka S."/>
            <person name="Nomoto H."/>
            <person name="Ohta F."/>
            <person name="Oishi K."/>
            <person name="Rigoutsos I."/>
            <person name="Sano M."/>
            <person name="Sasaki A."/>
            <person name="Sasakura Y."/>
            <person name="Shoguchi E."/>
            <person name="Shin-i T."/>
            <person name="Spagnuolo A."/>
            <person name="Stainier D."/>
            <person name="Suzuki M.M."/>
            <person name="Tassy O."/>
            <person name="Takatori N."/>
            <person name="Tokuoka M."/>
            <person name="Yagi K."/>
            <person name="Yoshizaki F."/>
            <person name="Wada S."/>
            <person name="Zhang C."/>
            <person name="Hyatt P.D."/>
            <person name="Larimer F."/>
            <person name="Detter C."/>
            <person name="Doggett N."/>
            <person name="Glavina T."/>
            <person name="Hawkins T."/>
            <person name="Richardson P."/>
            <person name="Lucas S."/>
            <person name="Kohara Y."/>
            <person name="Levine M."/>
            <person name="Satoh N."/>
            <person name="Rokhsar D.S."/>
        </authorList>
    </citation>
    <scope>NUCLEOTIDE SEQUENCE [LARGE SCALE GENOMIC DNA]</scope>
</reference>
<keyword evidence="3" id="KW-1185">Reference proteome</keyword>
<dbReference type="InParanoid" id="F6RAF6"/>
<dbReference type="Pfam" id="PF00059">
    <property type="entry name" value="Lectin_C"/>
    <property type="match status" value="1"/>
</dbReference>
<reference evidence="2" key="4">
    <citation type="submission" date="2025-09" db="UniProtKB">
        <authorList>
            <consortium name="Ensembl"/>
        </authorList>
    </citation>
    <scope>IDENTIFICATION</scope>
</reference>
<dbReference type="PANTHER" id="PTHR22801:SF63">
    <property type="entry name" value="C-TYPE LECTIN DOMAIN-CONTAINING PROTEIN"/>
    <property type="match status" value="1"/>
</dbReference>
<dbReference type="AlphaFoldDB" id="F6RAF6"/>
<proteinExistence type="predicted"/>
<dbReference type="Proteomes" id="UP000008144">
    <property type="component" value="Chromosome 5"/>
</dbReference>
<dbReference type="InterPro" id="IPR016186">
    <property type="entry name" value="C-type_lectin-like/link_sf"/>
</dbReference>
<accession>F6RAF6</accession>
<dbReference type="HOGENOM" id="CLU_049894_10_2_1"/>
<dbReference type="OMA" id="PLCEMSI"/>
<dbReference type="EMBL" id="EAAA01002200">
    <property type="status" value="NOT_ANNOTATED_CDS"/>
    <property type="molecule type" value="Genomic_DNA"/>
</dbReference>
<evidence type="ECO:0000313" key="2">
    <source>
        <dbReference type="Ensembl" id="ENSCINP00000020030.3"/>
    </source>
</evidence>
<name>F6RAF6_CIOIN</name>
<dbReference type="InterPro" id="IPR001304">
    <property type="entry name" value="C-type_lectin-like"/>
</dbReference>
<evidence type="ECO:0000259" key="1">
    <source>
        <dbReference type="PROSITE" id="PS50041"/>
    </source>
</evidence>
<reference evidence="2" key="3">
    <citation type="submission" date="2025-08" db="UniProtKB">
        <authorList>
            <consortium name="Ensembl"/>
        </authorList>
    </citation>
    <scope>IDENTIFICATION</scope>
</reference>
<dbReference type="FunFam" id="3.10.100.10:FF:000145">
    <property type="entry name" value="collectin-46-like"/>
    <property type="match status" value="1"/>
</dbReference>
<dbReference type="InterPro" id="IPR016187">
    <property type="entry name" value="CTDL_fold"/>
</dbReference>
<dbReference type="PROSITE" id="PS50041">
    <property type="entry name" value="C_TYPE_LECTIN_2"/>
    <property type="match status" value="1"/>
</dbReference>
<dbReference type="Gene3D" id="3.10.100.10">
    <property type="entry name" value="Mannose-Binding Protein A, subunit A"/>
    <property type="match status" value="1"/>
</dbReference>
<dbReference type="PANTHER" id="PTHR22801">
    <property type="entry name" value="LITHOSTATHINE"/>
    <property type="match status" value="1"/>
</dbReference>